<dbReference type="GO" id="GO:0003743">
    <property type="term" value="F:translation initiation factor activity"/>
    <property type="evidence" value="ECO:0007669"/>
    <property type="project" value="UniProtKB-KW"/>
</dbReference>
<dbReference type="STRING" id="759272.G0S6E2"/>
<evidence type="ECO:0000256" key="5">
    <source>
        <dbReference type="ARBA" id="ARBA00023163"/>
    </source>
</evidence>
<evidence type="ECO:0000313" key="12">
    <source>
        <dbReference type="Proteomes" id="UP000008066"/>
    </source>
</evidence>
<keyword evidence="5 8" id="KW-0804">Transcription</keyword>
<dbReference type="SUPFAM" id="SSF50784">
    <property type="entry name" value="Transcription factor IIA (TFIIA), beta-barrel domain"/>
    <property type="match status" value="1"/>
</dbReference>
<dbReference type="InterPro" id="IPR015872">
    <property type="entry name" value="TFIIA_gsu_N"/>
</dbReference>
<dbReference type="GO" id="GO:0006367">
    <property type="term" value="P:transcription initiation at RNA polymerase II promoter"/>
    <property type="evidence" value="ECO:0007669"/>
    <property type="project" value="InterPro"/>
</dbReference>
<comment type="function">
    <text evidence="7">TFIIA is a component of the transcription machinery of RNA polymerase II and plays an important role in transcriptional activation. TFIIA in a complex with TBP mediates transcriptional activity.</text>
</comment>
<dbReference type="KEGG" id="cthr:CTHT_0034600"/>
<keyword evidence="6 8" id="KW-0539">Nucleus</keyword>
<dbReference type="InterPro" id="IPR009083">
    <property type="entry name" value="TFIIA_a-hlx"/>
</dbReference>
<dbReference type="InterPro" id="IPR003194">
    <property type="entry name" value="TFIIA_gsu"/>
</dbReference>
<dbReference type="RefSeq" id="XP_006693893.1">
    <property type="nucleotide sequence ID" value="XM_006693830.1"/>
</dbReference>
<sequence>MASGTNFYDLYRHGSLGATLTDALDELIGNEQIDPQLAMKVLSQFDRVIAETLSEKVKARLTFKVITTRVAVLLLLWGRVMSASSRDALQPTLLDNLSTRFKAIWTFLIRNVHFKLNDAGQTIQADKIKIVSCSAKRAEEKQ</sequence>
<evidence type="ECO:0000256" key="7">
    <source>
        <dbReference type="ARBA" id="ARBA00024733"/>
    </source>
</evidence>
<dbReference type="Gene3D" id="2.30.18.10">
    <property type="entry name" value="Transcription factor IIA (TFIIA), beta-barrel domain"/>
    <property type="match status" value="1"/>
</dbReference>
<proteinExistence type="inferred from homology"/>
<evidence type="ECO:0000256" key="4">
    <source>
        <dbReference type="ARBA" id="ARBA00023015"/>
    </source>
</evidence>
<comment type="subcellular location">
    <subcellularLocation>
        <location evidence="1 8">Nucleus</location>
    </subcellularLocation>
</comment>
<dbReference type="OMA" id="QYYELYR"/>
<evidence type="ECO:0000256" key="2">
    <source>
        <dbReference type="ARBA" id="ARBA00007675"/>
    </source>
</evidence>
<evidence type="ECO:0000256" key="1">
    <source>
        <dbReference type="ARBA" id="ARBA00004123"/>
    </source>
</evidence>
<feature type="domain" description="Transcription initiation factor IIA gamma subunit N-terminal" evidence="9">
    <location>
        <begin position="7"/>
        <end position="53"/>
    </location>
</feature>
<evidence type="ECO:0000256" key="6">
    <source>
        <dbReference type="ARBA" id="ARBA00023242"/>
    </source>
</evidence>
<dbReference type="AlphaFoldDB" id="G0S6E2"/>
<gene>
    <name evidence="11" type="ORF">CTHT_0034600</name>
</gene>
<comment type="similarity">
    <text evidence="2 8">Belongs to the TFIIA subunit 2 family.</text>
</comment>
<feature type="domain" description="Transcription initiation factor IIA gamma subunit C-terminal" evidence="10">
    <location>
        <begin position="104"/>
        <end position="135"/>
    </location>
</feature>
<dbReference type="GO" id="GO:0005672">
    <property type="term" value="C:transcription factor TFIIA complex"/>
    <property type="evidence" value="ECO:0007669"/>
    <property type="project" value="InterPro"/>
</dbReference>
<dbReference type="Proteomes" id="UP000008066">
    <property type="component" value="Unassembled WGS sequence"/>
</dbReference>
<protein>
    <recommendedName>
        <fullName evidence="3 8">Transcription initiation factor IIA subunit 2</fullName>
    </recommendedName>
</protein>
<keyword evidence="12" id="KW-1185">Reference proteome</keyword>
<dbReference type="InterPro" id="IPR009088">
    <property type="entry name" value="TFIIA_b-brl"/>
</dbReference>
<dbReference type="PANTHER" id="PTHR10966">
    <property type="entry name" value="TRANSCRIPTION INITIATION FACTOR IIA SUBUNIT 2"/>
    <property type="match status" value="1"/>
</dbReference>
<dbReference type="Gene3D" id="1.10.287.190">
    <property type="entry name" value="Transcription factor IIA gamma subunit, alpha-helical domain"/>
    <property type="match status" value="1"/>
</dbReference>
<evidence type="ECO:0000256" key="3">
    <source>
        <dbReference type="ARBA" id="ARBA00019928"/>
    </source>
</evidence>
<keyword evidence="4 8" id="KW-0805">Transcription regulation</keyword>
<evidence type="ECO:0000313" key="11">
    <source>
        <dbReference type="EMBL" id="EGS21597.1"/>
    </source>
</evidence>
<name>G0S6E2_CHATD</name>
<evidence type="ECO:0000259" key="9">
    <source>
        <dbReference type="Pfam" id="PF02268"/>
    </source>
</evidence>
<organism evidence="12">
    <name type="scientific">Chaetomium thermophilum (strain DSM 1495 / CBS 144.50 / IMI 039719)</name>
    <name type="common">Thermochaetoides thermophila</name>
    <dbReference type="NCBI Taxonomy" id="759272"/>
    <lineage>
        <taxon>Eukaryota</taxon>
        <taxon>Fungi</taxon>
        <taxon>Dikarya</taxon>
        <taxon>Ascomycota</taxon>
        <taxon>Pezizomycotina</taxon>
        <taxon>Sordariomycetes</taxon>
        <taxon>Sordariomycetidae</taxon>
        <taxon>Sordariales</taxon>
        <taxon>Chaetomiaceae</taxon>
        <taxon>Thermochaetoides</taxon>
    </lineage>
</organism>
<dbReference type="PIRSF" id="PIRSF009415">
    <property type="entry name" value="Hum_TFIIA_gamma"/>
    <property type="match status" value="1"/>
</dbReference>
<keyword evidence="11" id="KW-0648">Protein biosynthesis</keyword>
<dbReference type="InterPro" id="IPR015871">
    <property type="entry name" value="TFIIA_gsu_C"/>
</dbReference>
<accession>G0S6E2</accession>
<dbReference type="GeneID" id="18257498"/>
<dbReference type="OrthoDB" id="586585at2759"/>
<evidence type="ECO:0000256" key="8">
    <source>
        <dbReference type="PIRNR" id="PIRNR009415"/>
    </source>
</evidence>
<dbReference type="CDD" id="cd10145">
    <property type="entry name" value="TFIIA_gamma_N"/>
    <property type="match status" value="1"/>
</dbReference>
<reference evidence="11 12" key="1">
    <citation type="journal article" date="2011" name="Cell">
        <title>Insight into structure and assembly of the nuclear pore complex by utilizing the genome of a eukaryotic thermophile.</title>
        <authorList>
            <person name="Amlacher S."/>
            <person name="Sarges P."/>
            <person name="Flemming D."/>
            <person name="van Noort V."/>
            <person name="Kunze R."/>
            <person name="Devos D.P."/>
            <person name="Arumugam M."/>
            <person name="Bork P."/>
            <person name="Hurt E."/>
        </authorList>
    </citation>
    <scope>NUCLEOTIDE SEQUENCE [LARGE SCALE GENOMIC DNA]</scope>
    <source>
        <strain evidence="12">DSM 1495 / CBS 144.50 / IMI 039719</strain>
    </source>
</reference>
<dbReference type="Pfam" id="PF02751">
    <property type="entry name" value="TFIIA_gamma_C"/>
    <property type="match status" value="1"/>
</dbReference>
<dbReference type="SUPFAM" id="SSF47396">
    <property type="entry name" value="Transcription factor IIA (TFIIA), alpha-helical domain"/>
    <property type="match status" value="1"/>
</dbReference>
<dbReference type="eggNOG" id="KOG3463">
    <property type="taxonomic scope" value="Eukaryota"/>
</dbReference>
<dbReference type="HOGENOM" id="CLU_112964_3_1_1"/>
<evidence type="ECO:0000259" key="10">
    <source>
        <dbReference type="Pfam" id="PF02751"/>
    </source>
</evidence>
<dbReference type="EMBL" id="GL988041">
    <property type="protein sequence ID" value="EGS21597.1"/>
    <property type="molecule type" value="Genomic_DNA"/>
</dbReference>
<dbReference type="Pfam" id="PF02268">
    <property type="entry name" value="TFIIA_gamma_N"/>
    <property type="match status" value="1"/>
</dbReference>
<keyword evidence="11" id="KW-0396">Initiation factor</keyword>
<dbReference type="FunFam" id="1.10.287.190:FF:000001">
    <property type="entry name" value="Transcription initiation factor IIA subunit 2"/>
    <property type="match status" value="1"/>
</dbReference>